<organism evidence="4 5">
    <name type="scientific">Xanthocytophaga flava</name>
    <dbReference type="NCBI Taxonomy" id="3048013"/>
    <lineage>
        <taxon>Bacteria</taxon>
        <taxon>Pseudomonadati</taxon>
        <taxon>Bacteroidota</taxon>
        <taxon>Cytophagia</taxon>
        <taxon>Cytophagales</taxon>
        <taxon>Rhodocytophagaceae</taxon>
        <taxon>Xanthocytophaga</taxon>
    </lineage>
</organism>
<dbReference type="AlphaFoldDB" id="A0AAE3QPK3"/>
<sequence>MSSYYSGSQALTLNMLEVHFSKDTVQIYVTEFVENVIDEYRESFTQYSFYRNSNLIYAWALVEDPELTLPDEFEPTIINRKNHTLVYNKIVEEAFVYIIRKNGRAIRPKKNSSTWELELSGYIDFNGLQVVPTLNFSFHPLYSVKTSKLILGLSIRYSHKFRFTISESEIKSLNVDTRDWMRNTEGEVAPSLPNVLKFIEGTNQQSAFNKHAKEVNTDVWAYAKLISFHKSLNTISDEDKKKNKKPFKDKLFLPDGLLIKEFALYHLNNSNFSSSDIYKPRYYYYQDRRGEGRFFQEEVKKQKPYSFEKFNNNEDLNILVLTKNTYEGTTGEFIKKLEDILRTTFHLYKIKCEIIPTEFASQSYIDVINNKLSDKQYSLAIVIVNEEDKNKYTIPDSPYYSSKAKLLNRKIPTQKLTIETLRKQETISMENIALNIYSKLGGVAWAIEQTQKERIEIIIGISSTIDLNKNRIIGFANIFDYNGNYLVGDCSHLSTQETYVENLKTYLVQVIRNVIEIKNIGKRDRLRLIFHLSKEAGKETELTAIDYALSQFRDYQIQFAIVHLSYTHNFRIYANEGAAEVKRGTFVQISTQQAIMHFGNKTKIPVLARLDKRSQFKDIYDIAKQVLHFTHLCYRNYRAANVPVTIKYPNLMSKLTHELMQVPNWDSQMLNRIKDQLWFI</sequence>
<dbReference type="Gene3D" id="3.30.420.10">
    <property type="entry name" value="Ribonuclease H-like superfamily/Ribonuclease H"/>
    <property type="match status" value="1"/>
</dbReference>
<comment type="caution">
    <text evidence="4">The sequence shown here is derived from an EMBL/GenBank/DDBJ whole genome shotgun (WGS) entry which is preliminary data.</text>
</comment>
<dbReference type="InterPro" id="IPR003165">
    <property type="entry name" value="Piwi"/>
</dbReference>
<accession>A0AAE3QPK3</accession>
<reference evidence="4" key="1">
    <citation type="submission" date="2023-05" db="EMBL/GenBank/DDBJ databases">
        <authorList>
            <person name="Zhang X."/>
        </authorList>
    </citation>
    <scope>NUCLEOTIDE SEQUENCE</scope>
    <source>
        <strain evidence="4">YF14B1</strain>
    </source>
</reference>
<dbReference type="EMBL" id="JASJOS010000010">
    <property type="protein sequence ID" value="MDJ1483097.1"/>
    <property type="molecule type" value="Genomic_DNA"/>
</dbReference>
<evidence type="ECO:0000256" key="1">
    <source>
        <dbReference type="ARBA" id="ARBA00035012"/>
    </source>
</evidence>
<proteinExistence type="inferred from homology"/>
<dbReference type="GO" id="GO:0003676">
    <property type="term" value="F:nucleic acid binding"/>
    <property type="evidence" value="ECO:0007669"/>
    <property type="project" value="InterPro"/>
</dbReference>
<feature type="domain" description="Piwi" evidence="3">
    <location>
        <begin position="379"/>
        <end position="661"/>
    </location>
</feature>
<dbReference type="Proteomes" id="UP001241110">
    <property type="component" value="Unassembled WGS sequence"/>
</dbReference>
<dbReference type="InterPro" id="IPR012337">
    <property type="entry name" value="RNaseH-like_sf"/>
</dbReference>
<dbReference type="PROSITE" id="PS50822">
    <property type="entry name" value="PIWI"/>
    <property type="match status" value="1"/>
</dbReference>
<dbReference type="Gene3D" id="3.40.50.2300">
    <property type="match status" value="1"/>
</dbReference>
<dbReference type="SMART" id="SM00950">
    <property type="entry name" value="Piwi"/>
    <property type="match status" value="1"/>
</dbReference>
<evidence type="ECO:0000256" key="2">
    <source>
        <dbReference type="ARBA" id="ARBA00035032"/>
    </source>
</evidence>
<evidence type="ECO:0000259" key="3">
    <source>
        <dbReference type="PROSITE" id="PS50822"/>
    </source>
</evidence>
<comment type="similarity">
    <text evidence="1">Belongs to the argonaute family. Long pAgo subfamily.</text>
</comment>
<evidence type="ECO:0000313" key="4">
    <source>
        <dbReference type="EMBL" id="MDJ1483097.1"/>
    </source>
</evidence>
<evidence type="ECO:0000313" key="5">
    <source>
        <dbReference type="Proteomes" id="UP001241110"/>
    </source>
</evidence>
<dbReference type="SUPFAM" id="SSF53098">
    <property type="entry name" value="Ribonuclease H-like"/>
    <property type="match status" value="1"/>
</dbReference>
<name>A0AAE3QPK3_9BACT</name>
<protein>
    <recommendedName>
        <fullName evidence="2">Protein argonaute</fullName>
    </recommendedName>
</protein>
<dbReference type="RefSeq" id="WP_313982662.1">
    <property type="nucleotide sequence ID" value="NZ_JASJOS010000010.1"/>
</dbReference>
<dbReference type="InterPro" id="IPR036397">
    <property type="entry name" value="RNaseH_sf"/>
</dbReference>
<gene>
    <name evidence="4" type="ORF">QNI16_21545</name>
</gene>
<dbReference type="Pfam" id="PF02171">
    <property type="entry name" value="Piwi"/>
    <property type="match status" value="1"/>
</dbReference>